<evidence type="ECO:0000313" key="2">
    <source>
        <dbReference type="EMBL" id="RNA39405.1"/>
    </source>
</evidence>
<evidence type="ECO:0000256" key="1">
    <source>
        <dbReference type="SAM" id="MobiDB-lite"/>
    </source>
</evidence>
<sequence length="349" mass="39787">MPKSKSSPKLTANKSGAETREHQTQRAAKRTSKCAKPRGRPPKIARLDKEPEKQEDPSATQDMSISHHSKIPQPSHVRAPPSISIRVFNGSPDEDLEQWIAEFKIKLYGVADEQFKIEALKAYTSGRARELLNSFNSDLFVSNSFEKLLDELRKTFLPQTPTHYLKILANTRRSPNEPLDHFTIRVGELVHKAFPTNDSNILDRMKMEYFINGLSADEELYANQYEGEKMARRKDFKEPKEAKPIALAAGSDAVSGEGQENKPKEKDNDNEKGPGRPKKIAIREEAFEEDVDVEETVLRTRLQLLRTLLKFSTFKLSIFNNHKIISLDYKIGQYLIYLSRSKTETNALD</sequence>
<keyword evidence="3" id="KW-1185">Reference proteome</keyword>
<name>A0A3M7SUP0_BRAPC</name>
<evidence type="ECO:0008006" key="4">
    <source>
        <dbReference type="Google" id="ProtNLM"/>
    </source>
</evidence>
<accession>A0A3M7SUP0</accession>
<dbReference type="AlphaFoldDB" id="A0A3M7SUP0"/>
<dbReference type="OrthoDB" id="10232292at2759"/>
<feature type="compositionally biased region" description="Polar residues" evidence="1">
    <location>
        <begin position="57"/>
        <end position="66"/>
    </location>
</feature>
<evidence type="ECO:0000313" key="3">
    <source>
        <dbReference type="Proteomes" id="UP000276133"/>
    </source>
</evidence>
<comment type="caution">
    <text evidence="2">The sequence shown here is derived from an EMBL/GenBank/DDBJ whole genome shotgun (WGS) entry which is preliminary data.</text>
</comment>
<feature type="compositionally biased region" description="Basic residues" evidence="1">
    <location>
        <begin position="27"/>
        <end position="43"/>
    </location>
</feature>
<feature type="region of interest" description="Disordered" evidence="1">
    <location>
        <begin position="1"/>
        <end position="80"/>
    </location>
</feature>
<dbReference type="EMBL" id="REGN01000752">
    <property type="protein sequence ID" value="RNA39405.1"/>
    <property type="molecule type" value="Genomic_DNA"/>
</dbReference>
<dbReference type="Proteomes" id="UP000276133">
    <property type="component" value="Unassembled WGS sequence"/>
</dbReference>
<proteinExistence type="predicted"/>
<gene>
    <name evidence="2" type="ORF">BpHYR1_039393</name>
</gene>
<protein>
    <recommendedName>
        <fullName evidence="4">Retrotransposon gag domain-containing protein</fullName>
    </recommendedName>
</protein>
<organism evidence="2 3">
    <name type="scientific">Brachionus plicatilis</name>
    <name type="common">Marine rotifer</name>
    <name type="synonym">Brachionus muelleri</name>
    <dbReference type="NCBI Taxonomy" id="10195"/>
    <lineage>
        <taxon>Eukaryota</taxon>
        <taxon>Metazoa</taxon>
        <taxon>Spiralia</taxon>
        <taxon>Gnathifera</taxon>
        <taxon>Rotifera</taxon>
        <taxon>Eurotatoria</taxon>
        <taxon>Monogononta</taxon>
        <taxon>Pseudotrocha</taxon>
        <taxon>Ploima</taxon>
        <taxon>Brachionidae</taxon>
        <taxon>Brachionus</taxon>
    </lineage>
</organism>
<feature type="compositionally biased region" description="Polar residues" evidence="1">
    <location>
        <begin position="1"/>
        <end position="16"/>
    </location>
</feature>
<reference evidence="2 3" key="1">
    <citation type="journal article" date="2018" name="Sci. Rep.">
        <title>Genomic signatures of local adaptation to the degree of environmental predictability in rotifers.</title>
        <authorList>
            <person name="Franch-Gras L."/>
            <person name="Hahn C."/>
            <person name="Garcia-Roger E.M."/>
            <person name="Carmona M.J."/>
            <person name="Serra M."/>
            <person name="Gomez A."/>
        </authorList>
    </citation>
    <scope>NUCLEOTIDE SEQUENCE [LARGE SCALE GENOMIC DNA]</scope>
    <source>
        <strain evidence="2">HYR1</strain>
    </source>
</reference>
<feature type="compositionally biased region" description="Basic and acidic residues" evidence="1">
    <location>
        <begin position="45"/>
        <end position="56"/>
    </location>
</feature>
<feature type="region of interest" description="Disordered" evidence="1">
    <location>
        <begin position="247"/>
        <end position="279"/>
    </location>
</feature>
<feature type="compositionally biased region" description="Basic and acidic residues" evidence="1">
    <location>
        <begin position="259"/>
        <end position="274"/>
    </location>
</feature>